<evidence type="ECO:0000313" key="1">
    <source>
        <dbReference type="EMBL" id="QYR53145.1"/>
    </source>
</evidence>
<name>A0ABX8WQP0_9GAMM</name>
<keyword evidence="2" id="KW-1185">Reference proteome</keyword>
<gene>
    <name evidence="1" type="ORF">H8L67_01065</name>
</gene>
<dbReference type="EMBL" id="CP080544">
    <property type="protein sequence ID" value="QYR53145.1"/>
    <property type="molecule type" value="Genomic_DNA"/>
</dbReference>
<dbReference type="Proteomes" id="UP000824755">
    <property type="component" value="Chromosome"/>
</dbReference>
<evidence type="ECO:0000313" key="2">
    <source>
        <dbReference type="Proteomes" id="UP000824755"/>
    </source>
</evidence>
<dbReference type="RefSeq" id="WP_220379963.1">
    <property type="nucleotide sequence ID" value="NZ_CP080544.1"/>
</dbReference>
<accession>A0ABX8WQP0</accession>
<sequence length="70" mass="7994">MNAQLNATADRREFVRFDNRSLAANSESYLPETKINEEPARFGVGYGSSSGYVSRRRYSQDWGPARFSVR</sequence>
<protein>
    <submittedName>
        <fullName evidence="1">Uncharacterized protein</fullName>
    </submittedName>
</protein>
<reference evidence="1 2" key="1">
    <citation type="submission" date="2021-08" db="EMBL/GenBank/DDBJ databases">
        <title>Lysobacter sp. strain CJ11 Genome sequencing and assembly.</title>
        <authorList>
            <person name="Kim I."/>
        </authorList>
    </citation>
    <scope>NUCLEOTIDE SEQUENCE [LARGE SCALE GENOMIC DNA]</scope>
    <source>
        <strain evidence="1 2">CJ11</strain>
    </source>
</reference>
<proteinExistence type="predicted"/>
<organism evidence="1 2">
    <name type="scientific">Lysobacter soyae</name>
    <dbReference type="NCBI Taxonomy" id="2764185"/>
    <lineage>
        <taxon>Bacteria</taxon>
        <taxon>Pseudomonadati</taxon>
        <taxon>Pseudomonadota</taxon>
        <taxon>Gammaproteobacteria</taxon>
        <taxon>Lysobacterales</taxon>
        <taxon>Lysobacteraceae</taxon>
        <taxon>Lysobacter</taxon>
    </lineage>
</organism>